<reference evidence="2" key="1">
    <citation type="submission" date="2021-05" db="EMBL/GenBank/DDBJ databases">
        <authorList>
            <person name="Alioto T."/>
            <person name="Alioto T."/>
            <person name="Gomez Garrido J."/>
        </authorList>
    </citation>
    <scope>NUCLEOTIDE SEQUENCE</scope>
</reference>
<protein>
    <submittedName>
        <fullName evidence="2">Uncharacterized protein</fullName>
    </submittedName>
</protein>
<feature type="compositionally biased region" description="Basic and acidic residues" evidence="1">
    <location>
        <begin position="168"/>
        <end position="195"/>
    </location>
</feature>
<feature type="compositionally biased region" description="Polar residues" evidence="1">
    <location>
        <begin position="107"/>
        <end position="120"/>
    </location>
</feature>
<dbReference type="EMBL" id="HBUF01536086">
    <property type="protein sequence ID" value="CAG6753392.1"/>
    <property type="molecule type" value="Transcribed_RNA"/>
</dbReference>
<feature type="region of interest" description="Disordered" evidence="1">
    <location>
        <begin position="1"/>
        <end position="36"/>
    </location>
</feature>
<accession>A0A8D8ZU33</accession>
<sequence length="248" mass="27731">MEGEAVHLNNQFNGSGEDKQYESVNTPNVTIDEKMDEDKDFNEDIIKNIAVEKELSEIASAYNLHRNENAAEEMDTGPAQGSLDFQNDKVLEPAQQSSETIGWDSPDLSSEITETSTNPNHSDKSKEPTATVADQSENHQDETSADTEDAKQDIEQKNNPEETNNSEETSRDMEDASKDSQENSHKDMEERRKPDVSGTNFSFFEKNPSRPGIEPMTSARLKGRRATSQLPRLSISLILYRYGSHGAE</sequence>
<evidence type="ECO:0000313" key="2">
    <source>
        <dbReference type="EMBL" id="CAG6753392.1"/>
    </source>
</evidence>
<evidence type="ECO:0000256" key="1">
    <source>
        <dbReference type="SAM" id="MobiDB-lite"/>
    </source>
</evidence>
<organism evidence="2">
    <name type="scientific">Cacopsylla melanoneura</name>
    <dbReference type="NCBI Taxonomy" id="428564"/>
    <lineage>
        <taxon>Eukaryota</taxon>
        <taxon>Metazoa</taxon>
        <taxon>Ecdysozoa</taxon>
        <taxon>Arthropoda</taxon>
        <taxon>Hexapoda</taxon>
        <taxon>Insecta</taxon>
        <taxon>Pterygota</taxon>
        <taxon>Neoptera</taxon>
        <taxon>Paraneoptera</taxon>
        <taxon>Hemiptera</taxon>
        <taxon>Sternorrhyncha</taxon>
        <taxon>Psylloidea</taxon>
        <taxon>Psyllidae</taxon>
        <taxon>Psyllinae</taxon>
        <taxon>Cacopsylla</taxon>
    </lineage>
</organism>
<feature type="compositionally biased region" description="Basic and acidic residues" evidence="1">
    <location>
        <begin position="136"/>
        <end position="160"/>
    </location>
</feature>
<dbReference type="EMBL" id="HBUF01536085">
    <property type="protein sequence ID" value="CAG6753389.1"/>
    <property type="molecule type" value="Transcribed_RNA"/>
</dbReference>
<feature type="region of interest" description="Disordered" evidence="1">
    <location>
        <begin position="66"/>
        <end position="228"/>
    </location>
</feature>
<dbReference type="AlphaFoldDB" id="A0A8D8ZU33"/>
<name>A0A8D8ZU33_9HEMI</name>
<proteinExistence type="predicted"/>